<evidence type="ECO:0000256" key="1">
    <source>
        <dbReference type="SAM" id="SignalP"/>
    </source>
</evidence>
<dbReference type="PANTHER" id="PTHR12138:SF133">
    <property type="entry name" value="SECRETED PROTEIN"/>
    <property type="match status" value="1"/>
</dbReference>
<evidence type="ECO:0000313" key="3">
    <source>
        <dbReference type="Proteomes" id="UP000006718"/>
    </source>
</evidence>
<feature type="signal peptide" evidence="1">
    <location>
        <begin position="1"/>
        <end position="23"/>
    </location>
</feature>
<dbReference type="Ensembl" id="ENSMMUT00000097586.1">
    <property type="protein sequence ID" value="ENSMMUP00000080318.1"/>
    <property type="gene ID" value="ENSMMUG00000061737.1"/>
</dbReference>
<dbReference type="Bgee" id="ENSMMUG00000061737">
    <property type="expression patterns" value="Expressed in lung and 6 other cell types or tissues"/>
</dbReference>
<dbReference type="PANTHER" id="PTHR12138">
    <property type="entry name" value="PRIMATE-EXPANDED PROTEIN FAMILY"/>
    <property type="match status" value="1"/>
</dbReference>
<dbReference type="InParanoid" id="A0A5F8AT95"/>
<reference evidence="2" key="2">
    <citation type="submission" date="2019-01" db="EMBL/GenBank/DDBJ databases">
        <authorList>
            <person name="Graves T."/>
            <person name="Eichler E.E."/>
            <person name="Wilson R.K."/>
        </authorList>
    </citation>
    <scope>NUCLEOTIDE SEQUENCE [LARGE SCALE GENOMIC DNA]</scope>
    <source>
        <strain evidence="2">17573</strain>
    </source>
</reference>
<evidence type="ECO:0000313" key="2">
    <source>
        <dbReference type="Ensembl" id="ENSMMUP00000080318.1"/>
    </source>
</evidence>
<reference evidence="2" key="4">
    <citation type="submission" date="2025-09" db="UniProtKB">
        <authorList>
            <consortium name="Ensembl"/>
        </authorList>
    </citation>
    <scope>IDENTIFICATION</scope>
    <source>
        <strain evidence="2">17573</strain>
    </source>
</reference>
<accession>A0A5F8AT95</accession>
<evidence type="ECO:0008006" key="4">
    <source>
        <dbReference type="Google" id="ProtNLM"/>
    </source>
</evidence>
<protein>
    <recommendedName>
        <fullName evidence="4">Secreted protein</fullName>
    </recommendedName>
</protein>
<keyword evidence="1" id="KW-0732">Signal</keyword>
<dbReference type="PRINTS" id="PR02045">
    <property type="entry name" value="F138DOMAIN"/>
</dbReference>
<reference evidence="2" key="3">
    <citation type="submission" date="2025-08" db="UniProtKB">
        <authorList>
            <consortium name="Ensembl"/>
        </authorList>
    </citation>
    <scope>IDENTIFICATION</scope>
    <source>
        <strain evidence="2">17573</strain>
    </source>
</reference>
<sequence>MHHHARIIFVFLVETGFRHVCQAGLELLTSGDPPTLVSQSVGITAVRHLAWPTYLLETNLTLISPRHKGQKHSFLSSGTLLRPQIIHLPVHLQNCQGFSAGGPLL</sequence>
<organism evidence="2 3">
    <name type="scientific">Macaca mulatta</name>
    <name type="common">Rhesus macaque</name>
    <dbReference type="NCBI Taxonomy" id="9544"/>
    <lineage>
        <taxon>Eukaryota</taxon>
        <taxon>Metazoa</taxon>
        <taxon>Chordata</taxon>
        <taxon>Craniata</taxon>
        <taxon>Vertebrata</taxon>
        <taxon>Euteleostomi</taxon>
        <taxon>Mammalia</taxon>
        <taxon>Eutheria</taxon>
        <taxon>Euarchontoglires</taxon>
        <taxon>Primates</taxon>
        <taxon>Haplorrhini</taxon>
        <taxon>Catarrhini</taxon>
        <taxon>Cercopithecidae</taxon>
        <taxon>Cercopithecinae</taxon>
        <taxon>Macaca</taxon>
    </lineage>
</organism>
<dbReference type="VEuPathDB" id="HostDB:ENSMMUG00000061737"/>
<reference evidence="3" key="1">
    <citation type="journal article" date="2007" name="Science">
        <title>Evolutionary and biomedical insights from the rhesus macaque genome.</title>
        <authorList>
            <person name="Gibbs R.A."/>
            <person name="Rogers J."/>
            <person name="Katze M.G."/>
            <person name="Bumgarner R."/>
            <person name="Weinstock G.M."/>
            <person name="Mardis E.R."/>
            <person name="Remington K.A."/>
            <person name="Strausberg R.L."/>
            <person name="Venter J.C."/>
            <person name="Wilson R.K."/>
            <person name="Batzer M.A."/>
            <person name="Bustamante C.D."/>
            <person name="Eichler E.E."/>
            <person name="Hahn M.W."/>
            <person name="Hardison R.C."/>
            <person name="Makova K.D."/>
            <person name="Miller W."/>
            <person name="Milosavljevic A."/>
            <person name="Palermo R.E."/>
            <person name="Siepel A."/>
            <person name="Sikela J.M."/>
            <person name="Attaway T."/>
            <person name="Bell S."/>
            <person name="Bernard K.E."/>
            <person name="Buhay C.J."/>
            <person name="Chandrabose M.N."/>
            <person name="Dao M."/>
            <person name="Davis C."/>
            <person name="Delehaunty K.D."/>
            <person name="Ding Y."/>
            <person name="Dinh H.H."/>
            <person name="Dugan-Rocha S."/>
            <person name="Fulton L.A."/>
            <person name="Gabisi R.A."/>
            <person name="Garner T.T."/>
            <person name="Godfrey J."/>
            <person name="Hawes A.C."/>
            <person name="Hernandez J."/>
            <person name="Hines S."/>
            <person name="Holder M."/>
            <person name="Hume J."/>
            <person name="Jhangiani S.N."/>
            <person name="Joshi V."/>
            <person name="Khan Z.M."/>
            <person name="Kirkness E.F."/>
            <person name="Cree A."/>
            <person name="Fowler R.G."/>
            <person name="Lee S."/>
            <person name="Lewis L.R."/>
            <person name="Li Z."/>
            <person name="Liu Y.-S."/>
            <person name="Moore S.M."/>
            <person name="Muzny D."/>
            <person name="Nazareth L.V."/>
            <person name="Ngo D.N."/>
            <person name="Okwuonu G.O."/>
            <person name="Pai G."/>
            <person name="Parker D."/>
            <person name="Paul H.A."/>
            <person name="Pfannkoch C."/>
            <person name="Pohl C.S."/>
            <person name="Rogers Y.-H.C."/>
            <person name="Ruiz S.J."/>
            <person name="Sabo A."/>
            <person name="Santibanez J."/>
            <person name="Schneider B.W."/>
            <person name="Smith S.M."/>
            <person name="Sodergren E."/>
            <person name="Svatek A.F."/>
            <person name="Utterback T.R."/>
            <person name="Vattathil S."/>
            <person name="Warren W."/>
            <person name="White C.S."/>
            <person name="Chinwalla A.T."/>
            <person name="Feng Y."/>
            <person name="Halpern A.L."/>
            <person name="Hillier L.W."/>
            <person name="Huang X."/>
            <person name="Minx P."/>
            <person name="Nelson J.O."/>
            <person name="Pepin K.H."/>
            <person name="Qin X."/>
            <person name="Sutton G.G."/>
            <person name="Venter E."/>
            <person name="Walenz B.P."/>
            <person name="Wallis J.W."/>
            <person name="Worley K.C."/>
            <person name="Yang S.-P."/>
            <person name="Jones S.M."/>
            <person name="Marra M.A."/>
            <person name="Rocchi M."/>
            <person name="Schein J.E."/>
            <person name="Baertsch R."/>
            <person name="Clarke L."/>
            <person name="Csuros M."/>
            <person name="Glasscock J."/>
            <person name="Harris R.A."/>
            <person name="Havlak P."/>
            <person name="Jackson A.R."/>
            <person name="Jiang H."/>
            <person name="Liu Y."/>
            <person name="Messina D.N."/>
            <person name="Shen Y."/>
            <person name="Song H.X.-Z."/>
            <person name="Wylie T."/>
            <person name="Zhang L."/>
            <person name="Birney E."/>
            <person name="Han K."/>
            <person name="Konkel M.K."/>
            <person name="Lee J."/>
            <person name="Smit A.F.A."/>
            <person name="Ullmer B."/>
            <person name="Wang H."/>
            <person name="Xing J."/>
            <person name="Burhans R."/>
            <person name="Cheng Z."/>
            <person name="Karro J.E."/>
            <person name="Ma J."/>
            <person name="Raney B."/>
            <person name="She X."/>
            <person name="Cox M.J."/>
            <person name="Demuth J.P."/>
            <person name="Dumas L.J."/>
            <person name="Han S.-G."/>
            <person name="Hopkins J."/>
            <person name="Karimpour-Fard A."/>
            <person name="Kim Y.H."/>
            <person name="Pollack J.R."/>
            <person name="Vinar T."/>
            <person name="Addo-Quaye C."/>
            <person name="Degenhardt J."/>
            <person name="Denby A."/>
            <person name="Hubisz M.J."/>
            <person name="Indap A."/>
            <person name="Kosiol C."/>
            <person name="Lahn B.T."/>
            <person name="Lawson H.A."/>
            <person name="Marklein A."/>
            <person name="Nielsen R."/>
            <person name="Vallender E.J."/>
            <person name="Clark A.G."/>
            <person name="Ferguson B."/>
            <person name="Hernandez R.D."/>
            <person name="Hirani K."/>
            <person name="Kehrer-Sawatzki H."/>
            <person name="Kolb J."/>
            <person name="Patil S."/>
            <person name="Pu L.-L."/>
            <person name="Ren Y."/>
            <person name="Smith D.G."/>
            <person name="Wheeler D.A."/>
            <person name="Schenck I."/>
            <person name="Ball E.V."/>
            <person name="Chen R."/>
            <person name="Cooper D.N."/>
            <person name="Giardine B."/>
            <person name="Hsu F."/>
            <person name="Kent W.J."/>
            <person name="Lesk A."/>
            <person name="Nelson D.L."/>
            <person name="O'brien W.E."/>
            <person name="Pruefer K."/>
            <person name="Stenson P.D."/>
            <person name="Wallace J.C."/>
            <person name="Ke H."/>
            <person name="Liu X.-M."/>
            <person name="Wang P."/>
            <person name="Xiang A.P."/>
            <person name="Yang F."/>
            <person name="Barber G.P."/>
            <person name="Haussler D."/>
            <person name="Karolchik D."/>
            <person name="Kern A.D."/>
            <person name="Kuhn R.M."/>
            <person name="Smith K.E."/>
            <person name="Zwieg A.S."/>
        </authorList>
    </citation>
    <scope>NUCLEOTIDE SEQUENCE [LARGE SCALE GENOMIC DNA]</scope>
    <source>
        <strain evidence="3">17573</strain>
    </source>
</reference>
<dbReference type="AlphaFoldDB" id="A0A5F8AT95"/>
<keyword evidence="3" id="KW-1185">Reference proteome</keyword>
<proteinExistence type="predicted"/>
<dbReference type="Proteomes" id="UP000006718">
    <property type="component" value="Chromosome 13"/>
</dbReference>
<feature type="chain" id="PRO_5023845706" description="Secreted protein" evidence="1">
    <location>
        <begin position="24"/>
        <end position="105"/>
    </location>
</feature>
<dbReference type="GeneTree" id="ENSGT01120000271815"/>
<name>A0A5F8AT95_MACMU</name>